<evidence type="ECO:0000313" key="5">
    <source>
        <dbReference type="Proteomes" id="UP000679725"/>
    </source>
</evidence>
<feature type="domain" description="VWFA" evidence="3">
    <location>
        <begin position="734"/>
        <end position="904"/>
    </location>
</feature>
<feature type="region of interest" description="Disordered" evidence="1">
    <location>
        <begin position="664"/>
        <end position="692"/>
    </location>
</feature>
<reference evidence="4 5" key="1">
    <citation type="submission" date="2021-04" db="EMBL/GenBank/DDBJ databases">
        <authorList>
            <person name="Rodrigo-Torres L."/>
            <person name="Arahal R. D."/>
            <person name="Lucena T."/>
        </authorList>
    </citation>
    <scope>NUCLEOTIDE SEQUENCE [LARGE SCALE GENOMIC DNA]</scope>
    <source>
        <strain evidence="4 5">CECT 9623</strain>
    </source>
</reference>
<dbReference type="PANTHER" id="PTHR10166:SF37">
    <property type="entry name" value="STOLID, ISOFORM H"/>
    <property type="match status" value="1"/>
</dbReference>
<dbReference type="Pfam" id="PF00092">
    <property type="entry name" value="VWA"/>
    <property type="match status" value="1"/>
</dbReference>
<comment type="caution">
    <text evidence="4">The sequence shown here is derived from an EMBL/GenBank/DDBJ whole genome shotgun (WGS) entry which is preliminary data.</text>
</comment>
<feature type="signal peptide" evidence="2">
    <location>
        <begin position="1"/>
        <end position="20"/>
    </location>
</feature>
<dbReference type="PANTHER" id="PTHR10166">
    <property type="entry name" value="VOLTAGE-DEPENDENT CALCIUM CHANNEL SUBUNIT ALPHA-2/DELTA-RELATED"/>
    <property type="match status" value="1"/>
</dbReference>
<dbReference type="RefSeq" id="WP_215231531.1">
    <property type="nucleotide sequence ID" value="NZ_CAJRAU010000001.1"/>
</dbReference>
<dbReference type="SUPFAM" id="SSF53300">
    <property type="entry name" value="vWA-like"/>
    <property type="match status" value="1"/>
</dbReference>
<accession>A0ABM8UIU3</accession>
<evidence type="ECO:0000313" key="4">
    <source>
        <dbReference type="EMBL" id="CAG5067345.1"/>
    </source>
</evidence>
<evidence type="ECO:0000259" key="3">
    <source>
        <dbReference type="PROSITE" id="PS50234"/>
    </source>
</evidence>
<keyword evidence="5" id="KW-1185">Reference proteome</keyword>
<evidence type="ECO:0000256" key="1">
    <source>
        <dbReference type="SAM" id="MobiDB-lite"/>
    </source>
</evidence>
<protein>
    <recommendedName>
        <fullName evidence="3">VWFA domain-containing protein</fullName>
    </recommendedName>
</protein>
<dbReference type="InterPro" id="IPR002035">
    <property type="entry name" value="VWF_A"/>
</dbReference>
<dbReference type="InterPro" id="IPR036465">
    <property type="entry name" value="vWFA_dom_sf"/>
</dbReference>
<feature type="chain" id="PRO_5045979341" description="VWFA domain-containing protein" evidence="2">
    <location>
        <begin position="21"/>
        <end position="911"/>
    </location>
</feature>
<feature type="compositionally biased region" description="Basic and acidic residues" evidence="1">
    <location>
        <begin position="683"/>
        <end position="692"/>
    </location>
</feature>
<dbReference type="Proteomes" id="UP000679725">
    <property type="component" value="Unassembled WGS sequence"/>
</dbReference>
<keyword evidence="2" id="KW-0732">Signal</keyword>
<evidence type="ECO:0000256" key="2">
    <source>
        <dbReference type="SAM" id="SignalP"/>
    </source>
</evidence>
<proteinExistence type="predicted"/>
<gene>
    <name evidence="4" type="ORF">DYBT9623_00065</name>
</gene>
<dbReference type="PROSITE" id="PS50234">
    <property type="entry name" value="VWFA"/>
    <property type="match status" value="1"/>
</dbReference>
<dbReference type="InterPro" id="IPR051173">
    <property type="entry name" value="Ca_channel_alpha-2/delta"/>
</dbReference>
<dbReference type="Gene3D" id="3.40.50.410">
    <property type="entry name" value="von Willebrand factor, type A domain"/>
    <property type="match status" value="1"/>
</dbReference>
<dbReference type="EMBL" id="CAJRAU010000001">
    <property type="protein sequence ID" value="CAG5067345.1"/>
    <property type="molecule type" value="Genomic_DNA"/>
</dbReference>
<sequence length="911" mass="103189">MRLSALFTFMFSFSSYWAVAQHAAAFPSLNQYVEFLNKSANVVTDRFEMLRKYQSEVEAYQQKPGFSLRLPSSGPLEEYYYKKCLEGTGLQPAEKLKLNAGAEKVWQILNRLDETAKTLETHVRLNAYQNDNLKQSSALVSEMEGVFIEFRNEKTAFYKQIQQLYRKYQPYDPTDPFLSTEREMEQILASQQQLLDSLPYYLRKATKSAWPVERVQKSMLLDEKWLAAYGKAVTQLPYPASSAAGDFKRAIASMQDIKRRALDDHNFAAQQSAEHGNSVYISLLRQFNQDMLAMQISFVNYSKSGKRLLFYPAFSPVTALQPADPDITKSGKTPAFEDIPTPSFKLKKATAPATPATISTFNGYIDFINESLRQMHLLQLLTRNYQSSAEYYRDLATAAKRADLTYSHADFKVPLSDYQLLINSATAIPQPYRKIIATQAEVLLNILKEMDGLSIELVNYTVQKQYLKDQLKRSDEILDRYAVLFGIFDQKKEQLYEDIRRIHESFPNADPASSWYVSGNALLQTLDADKENLFAVRAFLEGKSDKLPETAQVENSAKQLIADEYKNMKGLQRYGRSNGLCPYTPYEDLAGNSLRFSEKVQKLKPAQNSYSNPYESFYYFYNGELVYLYNKFVELANAGLLKTVNQPDLFAFRRLTASKSIETPAAQAGAPKSVEPQQLQEQPAKKQTEVASEKTVQTFRDTVYVERVRVDTVYLDRNTQQNVERSLEGFAANNMILLLDVSSSMNSPFKMPLLKRSIKSLLTLLRPEDQITIVLYSGKARVVLKPTSGSKASEIARMIDLLQSDGDTDGNEGIKLAYKTANKSYIRGGNNRIVLATDGEFPVSDEVLEMIKQNASQDLYLTVFTFGRNANTGQKLKKLSQLGQGTYAHVTEGSADLQLIIEAQARKKAAR</sequence>
<name>A0ABM8UIU3_9BACT</name>
<dbReference type="SMART" id="SM00327">
    <property type="entry name" value="VWA"/>
    <property type="match status" value="1"/>
</dbReference>
<organism evidence="4 5">
    <name type="scientific">Dyadobacter linearis</name>
    <dbReference type="NCBI Taxonomy" id="2823330"/>
    <lineage>
        <taxon>Bacteria</taxon>
        <taxon>Pseudomonadati</taxon>
        <taxon>Bacteroidota</taxon>
        <taxon>Cytophagia</taxon>
        <taxon>Cytophagales</taxon>
        <taxon>Spirosomataceae</taxon>
        <taxon>Dyadobacter</taxon>
    </lineage>
</organism>